<keyword evidence="5 10" id="KW-0269">Exonuclease</keyword>
<dbReference type="Pfam" id="PF17768">
    <property type="entry name" value="RecJ_OB"/>
    <property type="match status" value="1"/>
</dbReference>
<dbReference type="PANTHER" id="PTHR30255:SF2">
    <property type="entry name" value="SINGLE-STRANDED-DNA-SPECIFIC EXONUCLEASE RECJ"/>
    <property type="match status" value="1"/>
</dbReference>
<accession>A0AAQ0ELX3</accession>
<comment type="similarity">
    <text evidence="1">Belongs to the RecJ family.</text>
</comment>
<dbReference type="RefSeq" id="WP_080125182.1">
    <property type="nucleotide sequence ID" value="NZ_CP035278.1"/>
</dbReference>
<dbReference type="AlphaFoldDB" id="A0AAQ0ELX3"/>
<evidence type="ECO:0000256" key="3">
    <source>
        <dbReference type="ARBA" id="ARBA00022722"/>
    </source>
</evidence>
<feature type="domain" description="DHHA1" evidence="7">
    <location>
        <begin position="364"/>
        <end position="455"/>
    </location>
</feature>
<evidence type="ECO:0000256" key="1">
    <source>
        <dbReference type="ARBA" id="ARBA00005915"/>
    </source>
</evidence>
<gene>
    <name evidence="10" type="primary">recJ</name>
    <name evidence="9" type="ORF">Chls_786</name>
    <name evidence="10" type="ORF">INQ84_00205</name>
</gene>
<feature type="domain" description="DDH" evidence="6">
    <location>
        <begin position="88"/>
        <end position="220"/>
    </location>
</feature>
<dbReference type="GO" id="GO:0006281">
    <property type="term" value="P:DNA repair"/>
    <property type="evidence" value="ECO:0007669"/>
    <property type="project" value="InterPro"/>
</dbReference>
<dbReference type="Proteomes" id="UP000512184">
    <property type="component" value="Chromosome"/>
</dbReference>
<dbReference type="EMBL" id="CP063185">
    <property type="protein sequence ID" value="QYC74435.1"/>
    <property type="molecule type" value="Genomic_DNA"/>
</dbReference>
<evidence type="ECO:0000256" key="4">
    <source>
        <dbReference type="ARBA" id="ARBA00022801"/>
    </source>
</evidence>
<dbReference type="InterPro" id="IPR004610">
    <property type="entry name" value="RecJ"/>
</dbReference>
<dbReference type="InterPro" id="IPR041122">
    <property type="entry name" value="RecJ_OB"/>
</dbReference>
<organism evidence="10 12">
    <name type="scientific">Chlamydia suis</name>
    <dbReference type="NCBI Taxonomy" id="83559"/>
    <lineage>
        <taxon>Bacteria</taxon>
        <taxon>Pseudomonadati</taxon>
        <taxon>Chlamydiota</taxon>
        <taxon>Chlamydiia</taxon>
        <taxon>Chlamydiales</taxon>
        <taxon>Chlamydiaceae</taxon>
        <taxon>Chlamydia/Chlamydophila group</taxon>
        <taxon>Chlamydia</taxon>
    </lineage>
</organism>
<dbReference type="Pfam" id="PF02272">
    <property type="entry name" value="DHHA1"/>
    <property type="match status" value="1"/>
</dbReference>
<sequence length="582" mass="64320">MEKDCLSALGQKWAYPERNEVFLRKIIKEFNLHPAIAQVLVSRGFQSIQKIQDFLDPQLSELHPTNLFLDMEKAVARLLIAKENDEHVMIYGDGDVDGITGVTLLVEFLQILGVKTSYCCSGTLFKQHGETSSLISQMLQDSVSLLITVDCGVTAGKEVQAMNKQGIDVIVTDHHMPTGKLPHCVAMLNPKLDKNPYPNKELTGVGVAFKLVSATYEELIKQDSSWTDKIDLVRFLDLVSLGTIADVGRLSGENRILVSYGIKEIAKGKRLGLKRLCSLSGVDKCEVSSTNLGIRITPKLNSLGRLADSGQGVRLLLSQDSRAIGAIVSELATVNQERQRIEAEVLRDVERILAANPKLTAQSAIVLASPHWHSRVIPIISARLARTYNKPVAIIALQNGVGKGSLRTIGSFPLLGVLRKCESFFLSYGGHDFAAGLMIKEDQVEGFRKKFIHLVSSSLRKDEAMRTLPLDVDMDFSHINRDLISSMELLEPFGKGNLSPVFYTKAIQVRYPKLLAGNHVKLYLNSGERNLEGTAFGQGDKISLLKANWNVPLEIAYTLRITRRSAHGAVRLLIQDFRIQAS</sequence>
<keyword evidence="11" id="KW-1185">Reference proteome</keyword>
<dbReference type="NCBIfam" id="TIGR00644">
    <property type="entry name" value="recJ"/>
    <property type="match status" value="1"/>
</dbReference>
<reference evidence="9 11" key="1">
    <citation type="submission" date="2019-01" db="EMBL/GenBank/DDBJ databases">
        <title>Whole genome sequencing and annotation enables comparative genome analysis that reveals unique features of the Chlamydia suis R19 Genome.</title>
        <authorList>
            <person name="Dimond Z.E."/>
        </authorList>
    </citation>
    <scope>NUCLEOTIDE SEQUENCE [LARGE SCALE GENOMIC DNA]</scope>
    <source>
        <strain evidence="9 11">R19</strain>
    </source>
</reference>
<dbReference type="Gene3D" id="3.90.1640.30">
    <property type="match status" value="1"/>
</dbReference>
<evidence type="ECO:0000313" key="10">
    <source>
        <dbReference type="EMBL" id="QYC74435.1"/>
    </source>
</evidence>
<evidence type="ECO:0000313" key="9">
    <source>
        <dbReference type="EMBL" id="QHP83661.1"/>
    </source>
</evidence>
<dbReference type="Proteomes" id="UP000825134">
    <property type="component" value="Chromosome"/>
</dbReference>
<evidence type="ECO:0000313" key="11">
    <source>
        <dbReference type="Proteomes" id="UP000512184"/>
    </source>
</evidence>
<dbReference type="Pfam" id="PF01368">
    <property type="entry name" value="DHH"/>
    <property type="match status" value="1"/>
</dbReference>
<evidence type="ECO:0000259" key="8">
    <source>
        <dbReference type="Pfam" id="PF17768"/>
    </source>
</evidence>
<reference evidence="10" key="2">
    <citation type="journal article" date="2021" name="Front. Microbiol.">
        <title>Generation of Tetracycline and Rifamycin Resistant Chlamydia Suis Recombinants.</title>
        <authorList>
            <person name="Marti H."/>
            <person name="Bommana S."/>
            <person name="Read T.D."/>
            <person name="Pesch T."/>
            <person name="Prahauser B."/>
            <person name="Dean D."/>
            <person name="Borel N."/>
        </authorList>
    </citation>
    <scope>NUCLEOTIDE SEQUENCE</scope>
    <source>
        <strain evidence="10">208.1</strain>
    </source>
</reference>
<dbReference type="GO" id="GO:0003676">
    <property type="term" value="F:nucleic acid binding"/>
    <property type="evidence" value="ECO:0007669"/>
    <property type="project" value="InterPro"/>
</dbReference>
<protein>
    <recommendedName>
        <fullName evidence="2">Single-stranded-DNA-specific exonuclease RecJ</fullName>
    </recommendedName>
</protein>
<dbReference type="GO" id="GO:0006310">
    <property type="term" value="P:DNA recombination"/>
    <property type="evidence" value="ECO:0007669"/>
    <property type="project" value="InterPro"/>
</dbReference>
<evidence type="ECO:0000259" key="6">
    <source>
        <dbReference type="Pfam" id="PF01368"/>
    </source>
</evidence>
<dbReference type="InterPro" id="IPR038763">
    <property type="entry name" value="DHH_sf"/>
</dbReference>
<evidence type="ECO:0000313" key="12">
    <source>
        <dbReference type="Proteomes" id="UP000825134"/>
    </source>
</evidence>
<dbReference type="Gene3D" id="3.10.310.30">
    <property type="match status" value="1"/>
</dbReference>
<dbReference type="InterPro" id="IPR051673">
    <property type="entry name" value="SSDNA_exonuclease_RecJ"/>
</dbReference>
<proteinExistence type="inferred from homology"/>
<dbReference type="EMBL" id="CP035278">
    <property type="protein sequence ID" value="QHP83661.1"/>
    <property type="molecule type" value="Genomic_DNA"/>
</dbReference>
<dbReference type="SUPFAM" id="SSF64182">
    <property type="entry name" value="DHH phosphoesterases"/>
    <property type="match status" value="1"/>
</dbReference>
<dbReference type="GO" id="GO:0008409">
    <property type="term" value="F:5'-3' exonuclease activity"/>
    <property type="evidence" value="ECO:0007669"/>
    <property type="project" value="InterPro"/>
</dbReference>
<dbReference type="PANTHER" id="PTHR30255">
    <property type="entry name" value="SINGLE-STRANDED-DNA-SPECIFIC EXONUCLEASE RECJ"/>
    <property type="match status" value="1"/>
</dbReference>
<keyword evidence="4" id="KW-0378">Hydrolase</keyword>
<evidence type="ECO:0000256" key="2">
    <source>
        <dbReference type="ARBA" id="ARBA00019841"/>
    </source>
</evidence>
<dbReference type="InterPro" id="IPR001667">
    <property type="entry name" value="DDH_dom"/>
</dbReference>
<feature type="domain" description="RecJ OB" evidence="8">
    <location>
        <begin position="470"/>
        <end position="576"/>
    </location>
</feature>
<dbReference type="InterPro" id="IPR003156">
    <property type="entry name" value="DHHA1_dom"/>
</dbReference>
<keyword evidence="3" id="KW-0540">Nuclease</keyword>
<name>A0AAQ0ELX3_9CHLA</name>
<evidence type="ECO:0000256" key="5">
    <source>
        <dbReference type="ARBA" id="ARBA00022839"/>
    </source>
</evidence>
<evidence type="ECO:0000259" key="7">
    <source>
        <dbReference type="Pfam" id="PF02272"/>
    </source>
</evidence>